<feature type="domain" description="DUF7703" evidence="3">
    <location>
        <begin position="35"/>
        <end position="261"/>
    </location>
</feature>
<evidence type="ECO:0000256" key="2">
    <source>
        <dbReference type="SAM" id="Phobius"/>
    </source>
</evidence>
<dbReference type="InterPro" id="IPR056120">
    <property type="entry name" value="DUF7703"/>
</dbReference>
<dbReference type="AlphaFoldDB" id="A0A4Z1NY45"/>
<dbReference type="Proteomes" id="UP000298493">
    <property type="component" value="Unassembled WGS sequence"/>
</dbReference>
<organism evidence="4 5">
    <name type="scientific">Venturia nashicola</name>
    <dbReference type="NCBI Taxonomy" id="86259"/>
    <lineage>
        <taxon>Eukaryota</taxon>
        <taxon>Fungi</taxon>
        <taxon>Dikarya</taxon>
        <taxon>Ascomycota</taxon>
        <taxon>Pezizomycotina</taxon>
        <taxon>Dothideomycetes</taxon>
        <taxon>Pleosporomycetidae</taxon>
        <taxon>Venturiales</taxon>
        <taxon>Venturiaceae</taxon>
        <taxon>Venturia</taxon>
    </lineage>
</organism>
<protein>
    <recommendedName>
        <fullName evidence="3">DUF7703 domain-containing protein</fullName>
    </recommendedName>
</protein>
<keyword evidence="2" id="KW-1133">Transmembrane helix</keyword>
<feature type="compositionally biased region" description="Basic and acidic residues" evidence="1">
    <location>
        <begin position="325"/>
        <end position="337"/>
    </location>
</feature>
<feature type="transmembrane region" description="Helical" evidence="2">
    <location>
        <begin position="95"/>
        <end position="116"/>
    </location>
</feature>
<accession>A0A4Z1NY45</accession>
<name>A0A4Z1NY45_9PEZI</name>
<reference evidence="4 5" key="1">
    <citation type="submission" date="2019-04" db="EMBL/GenBank/DDBJ databases">
        <title>High contiguity whole genome sequence and gene annotation resource for two Venturia nashicola isolates.</title>
        <authorList>
            <person name="Prokchorchik M."/>
            <person name="Won K."/>
            <person name="Lee Y."/>
            <person name="Choi E.D."/>
            <person name="Segonzac C."/>
            <person name="Sohn K.H."/>
        </authorList>
    </citation>
    <scope>NUCLEOTIDE SEQUENCE [LARGE SCALE GENOMIC DNA]</scope>
    <source>
        <strain evidence="4 5">PRI2</strain>
    </source>
</reference>
<feature type="region of interest" description="Disordered" evidence="1">
    <location>
        <begin position="317"/>
        <end position="343"/>
    </location>
</feature>
<dbReference type="PANTHER" id="PTHR37013">
    <property type="entry name" value="INTEGRAL MEMBRANE PROTEIN (AFU_ORTHOLOGUE AFUA_1G05950)-RELATED"/>
    <property type="match status" value="1"/>
</dbReference>
<feature type="transmembrane region" description="Helical" evidence="2">
    <location>
        <begin position="207"/>
        <end position="228"/>
    </location>
</feature>
<keyword evidence="5" id="KW-1185">Reference proteome</keyword>
<evidence type="ECO:0000313" key="4">
    <source>
        <dbReference type="EMBL" id="TID20867.1"/>
    </source>
</evidence>
<feature type="transmembrane region" description="Helical" evidence="2">
    <location>
        <begin position="31"/>
        <end position="56"/>
    </location>
</feature>
<evidence type="ECO:0000256" key="1">
    <source>
        <dbReference type="SAM" id="MobiDB-lite"/>
    </source>
</evidence>
<keyword evidence="2" id="KW-0472">Membrane</keyword>
<dbReference type="EMBL" id="SNSC02000010">
    <property type="protein sequence ID" value="TID20867.1"/>
    <property type="molecule type" value="Genomic_DNA"/>
</dbReference>
<gene>
    <name evidence="4" type="ORF">E6O75_ATG05632</name>
</gene>
<sequence>MENDDCVKFIPFSHYDWTYARSGWLPWNPTAFALIASFCAIAYWMCLELLVLVYVTFRRHTGVYFYSIIITTLGLILQTTGYILKVFENSCPPVLVTIICKLGWVANVTGFSVVLWSRLHLIVDDPRILRGILIMIITNGIICHTPVVVFEFGLMSKQHSTYYLPMQITERIQQTIFTIQETVLSSLYIYHTFRFLSAGYTTHTRNVITLLLCVQITVVALDAMLTVFDYMDKFTLKCTIHPFVYSIKLKLEFIVLNHLQILVKQGLVTPGLSLTSNIAPSASSIATLPQRPVEKQRPVPVFERDFITETGIGSASTSLTTVDSDSVKERRKDHESIDSNGTLKGEEVDWKHITGNPDNQVIVISPNEEDIERLYLGRWNGRGLS</sequence>
<proteinExistence type="predicted"/>
<dbReference type="Pfam" id="PF24802">
    <property type="entry name" value="DUF7703"/>
    <property type="match status" value="1"/>
</dbReference>
<comment type="caution">
    <text evidence="4">The sequence shown here is derived from an EMBL/GenBank/DDBJ whole genome shotgun (WGS) entry which is preliminary data.</text>
</comment>
<feature type="transmembrane region" description="Helical" evidence="2">
    <location>
        <begin position="63"/>
        <end position="83"/>
    </location>
</feature>
<evidence type="ECO:0000259" key="3">
    <source>
        <dbReference type="Pfam" id="PF24802"/>
    </source>
</evidence>
<feature type="transmembrane region" description="Helical" evidence="2">
    <location>
        <begin position="128"/>
        <end position="150"/>
    </location>
</feature>
<dbReference type="PANTHER" id="PTHR37013:SF4">
    <property type="entry name" value="INTEGRAL MEMBRANE PROTEIN"/>
    <property type="match status" value="1"/>
</dbReference>
<keyword evidence="2" id="KW-0812">Transmembrane</keyword>
<evidence type="ECO:0000313" key="5">
    <source>
        <dbReference type="Proteomes" id="UP000298493"/>
    </source>
</evidence>